<dbReference type="EMBL" id="JBHLVX010000009">
    <property type="protein sequence ID" value="MFC0266779.1"/>
    <property type="molecule type" value="Genomic_DNA"/>
</dbReference>
<evidence type="ECO:0000313" key="3">
    <source>
        <dbReference type="Proteomes" id="UP001589814"/>
    </source>
</evidence>
<dbReference type="RefSeq" id="WP_211213318.1">
    <property type="nucleotide sequence ID" value="NZ_JBHLVX010000009.1"/>
</dbReference>
<dbReference type="Gene3D" id="3.40.50.1010">
    <property type="entry name" value="5'-nuclease"/>
    <property type="match status" value="1"/>
</dbReference>
<keyword evidence="3" id="KW-1185">Reference proteome</keyword>
<gene>
    <name evidence="2" type="ORF">ACFFHW_02010</name>
</gene>
<comment type="caution">
    <text evidence="2">The sequence shown here is derived from an EMBL/GenBank/DDBJ whole genome shotgun (WGS) entry which is preliminary data.</text>
</comment>
<dbReference type="CDD" id="cd18722">
    <property type="entry name" value="PIN_NicB-like"/>
    <property type="match status" value="1"/>
</dbReference>
<evidence type="ECO:0000256" key="1">
    <source>
        <dbReference type="SAM" id="MobiDB-lite"/>
    </source>
</evidence>
<feature type="region of interest" description="Disordered" evidence="1">
    <location>
        <begin position="107"/>
        <end position="128"/>
    </location>
</feature>
<dbReference type="Proteomes" id="UP001589814">
    <property type="component" value="Unassembled WGS sequence"/>
</dbReference>
<sequence>MPASRQNQVDIWNLEEKETDVRIAIAMYRLAAKQCWGDAPEDRIQQIVLVSGDTDQAPALEAIRADFPHLRVGIIVPHRKGGERTLPGSLRNNADWMRRRISSEELEAHQFPERVHTRKKPADKPDYW</sequence>
<organism evidence="2 3">
    <name type="scientific">Kushneria aurantia</name>
    <dbReference type="NCBI Taxonomy" id="504092"/>
    <lineage>
        <taxon>Bacteria</taxon>
        <taxon>Pseudomonadati</taxon>
        <taxon>Pseudomonadota</taxon>
        <taxon>Gammaproteobacteria</taxon>
        <taxon>Oceanospirillales</taxon>
        <taxon>Halomonadaceae</taxon>
        <taxon>Kushneria</taxon>
    </lineage>
</organism>
<reference evidence="2 3" key="1">
    <citation type="submission" date="2024-09" db="EMBL/GenBank/DDBJ databases">
        <authorList>
            <person name="Sun Q."/>
            <person name="Mori K."/>
        </authorList>
    </citation>
    <scope>NUCLEOTIDE SEQUENCE [LARGE SCALE GENOMIC DNA]</scope>
    <source>
        <strain evidence="2 3">CCM 7415</strain>
    </source>
</reference>
<name>A0ABV6FZF8_9GAMM</name>
<proteinExistence type="predicted"/>
<protein>
    <submittedName>
        <fullName evidence="2">NYN domain-containing protein</fullName>
    </submittedName>
</protein>
<accession>A0ABV6FZF8</accession>
<evidence type="ECO:0000313" key="2">
    <source>
        <dbReference type="EMBL" id="MFC0266779.1"/>
    </source>
</evidence>